<reference evidence="2 3" key="1">
    <citation type="journal article" date="2021" name="Elife">
        <title>Chloroplast acquisition without the gene transfer in kleptoplastic sea slugs, Plakobranchus ocellatus.</title>
        <authorList>
            <person name="Maeda T."/>
            <person name="Takahashi S."/>
            <person name="Yoshida T."/>
            <person name="Shimamura S."/>
            <person name="Takaki Y."/>
            <person name="Nagai Y."/>
            <person name="Toyoda A."/>
            <person name="Suzuki Y."/>
            <person name="Arimoto A."/>
            <person name="Ishii H."/>
            <person name="Satoh N."/>
            <person name="Nishiyama T."/>
            <person name="Hasebe M."/>
            <person name="Maruyama T."/>
            <person name="Minagawa J."/>
            <person name="Obokata J."/>
            <person name="Shigenobu S."/>
        </authorList>
    </citation>
    <scope>NUCLEOTIDE SEQUENCE [LARGE SCALE GENOMIC DNA]</scope>
</reference>
<protein>
    <submittedName>
        <fullName evidence="2">Nitric oxide synthase</fullName>
    </submittedName>
</protein>
<dbReference type="Proteomes" id="UP000762676">
    <property type="component" value="Unassembled WGS sequence"/>
</dbReference>
<comment type="caution">
    <text evidence="2">The sequence shown here is derived from an EMBL/GenBank/DDBJ whole genome shotgun (WGS) entry which is preliminary data.</text>
</comment>
<dbReference type="Gene3D" id="2.30.42.10">
    <property type="match status" value="1"/>
</dbReference>
<dbReference type="InterPro" id="IPR036034">
    <property type="entry name" value="PDZ_sf"/>
</dbReference>
<gene>
    <name evidence="2" type="ORF">ElyMa_002742000</name>
</gene>
<proteinExistence type="predicted"/>
<keyword evidence="3" id="KW-1185">Reference proteome</keyword>
<evidence type="ECO:0000313" key="3">
    <source>
        <dbReference type="Proteomes" id="UP000762676"/>
    </source>
</evidence>
<dbReference type="EMBL" id="BMAT01005633">
    <property type="protein sequence ID" value="GFR97318.1"/>
    <property type="molecule type" value="Genomic_DNA"/>
</dbReference>
<accession>A0AAV4HH84</accession>
<name>A0AAV4HH84_9GAST</name>
<dbReference type="SUPFAM" id="SSF50156">
    <property type="entry name" value="PDZ domain-like"/>
    <property type="match status" value="1"/>
</dbReference>
<keyword evidence="1" id="KW-0812">Transmembrane</keyword>
<keyword evidence="1" id="KW-1133">Transmembrane helix</keyword>
<dbReference type="AlphaFoldDB" id="A0AAV4HH84"/>
<evidence type="ECO:0000256" key="1">
    <source>
        <dbReference type="SAM" id="Phobius"/>
    </source>
</evidence>
<feature type="transmembrane region" description="Helical" evidence="1">
    <location>
        <begin position="55"/>
        <end position="73"/>
    </location>
</feature>
<evidence type="ECO:0000313" key="2">
    <source>
        <dbReference type="EMBL" id="GFR97318.1"/>
    </source>
</evidence>
<organism evidence="2 3">
    <name type="scientific">Elysia marginata</name>
    <dbReference type="NCBI Taxonomy" id="1093978"/>
    <lineage>
        <taxon>Eukaryota</taxon>
        <taxon>Metazoa</taxon>
        <taxon>Spiralia</taxon>
        <taxon>Lophotrochozoa</taxon>
        <taxon>Mollusca</taxon>
        <taxon>Gastropoda</taxon>
        <taxon>Heterobranchia</taxon>
        <taxon>Euthyneura</taxon>
        <taxon>Panpulmonata</taxon>
        <taxon>Sacoglossa</taxon>
        <taxon>Placobranchoidea</taxon>
        <taxon>Plakobranchidae</taxon>
        <taxon>Elysia</taxon>
    </lineage>
</organism>
<sequence>MPSTSVPGDVSPNTIRVKLVKQSYGGLGFLVKQRTLKPFVLVASIVKGGVAEESGLVQTVAVMIDVVAVIFYFSDVAKGDRRRG</sequence>
<keyword evidence="1" id="KW-0472">Membrane</keyword>